<name>R2QVY2_9ENTE</name>
<dbReference type="AlphaFoldDB" id="R2QVY2"/>
<evidence type="ECO:0000313" key="1">
    <source>
        <dbReference type="EMBL" id="EOI00680.1"/>
    </source>
</evidence>
<organism evidence="1 3">
    <name type="scientific">Enterococcus moraviensis ATCC BAA-383</name>
    <dbReference type="NCBI Taxonomy" id="1158609"/>
    <lineage>
        <taxon>Bacteria</taxon>
        <taxon>Bacillati</taxon>
        <taxon>Bacillota</taxon>
        <taxon>Bacilli</taxon>
        <taxon>Lactobacillales</taxon>
        <taxon>Enterococcaceae</taxon>
        <taxon>Enterococcus</taxon>
    </lineage>
</organism>
<sequence length="84" mass="9600">MKVTVNQVFRDIHTKDVYEVGQIIEMTDERYDEIIENLGEGFIQVVEEGFPKMIKRGHYELSNGEQIEANKQEAVQAEAALSAK</sequence>
<reference evidence="1 3" key="1">
    <citation type="submission" date="2013-02" db="EMBL/GenBank/DDBJ databases">
        <title>The Genome Sequence of Enterococcus moraviensis BAA-383.</title>
        <authorList>
            <consortium name="The Broad Institute Genome Sequencing Platform"/>
            <consortium name="The Broad Institute Genome Sequencing Center for Infectious Disease"/>
            <person name="Earl A.M."/>
            <person name="Gilmore M.S."/>
            <person name="Lebreton F."/>
            <person name="Walker B."/>
            <person name="Young S.K."/>
            <person name="Zeng Q."/>
            <person name="Gargeya S."/>
            <person name="Fitzgerald M."/>
            <person name="Haas B."/>
            <person name="Abouelleil A."/>
            <person name="Alvarado L."/>
            <person name="Arachchi H.M."/>
            <person name="Berlin A.M."/>
            <person name="Chapman S.B."/>
            <person name="Dewar J."/>
            <person name="Goldberg J."/>
            <person name="Griggs A."/>
            <person name="Gujja S."/>
            <person name="Hansen M."/>
            <person name="Howarth C."/>
            <person name="Imamovic A."/>
            <person name="Larimer J."/>
            <person name="McCowan C."/>
            <person name="Murphy C."/>
            <person name="Neiman D."/>
            <person name="Pearson M."/>
            <person name="Priest M."/>
            <person name="Roberts A."/>
            <person name="Saif S."/>
            <person name="Shea T."/>
            <person name="Sisk P."/>
            <person name="Sykes S."/>
            <person name="Wortman J."/>
            <person name="Nusbaum C."/>
            <person name="Birren B."/>
        </authorList>
    </citation>
    <scope>NUCLEOTIDE SEQUENCE [LARGE SCALE GENOMIC DNA]</scope>
    <source>
        <strain evidence="1 3">ATCC BAA-383</strain>
    </source>
</reference>
<dbReference type="Proteomes" id="UP000014157">
    <property type="component" value="Unassembled WGS sequence"/>
</dbReference>
<dbReference type="HOGENOM" id="CLU_2522435_0_0_9"/>
<dbReference type="OrthoDB" id="2200165at2"/>
<evidence type="ECO:0000313" key="3">
    <source>
        <dbReference type="Proteomes" id="UP000013781"/>
    </source>
</evidence>
<dbReference type="Proteomes" id="UP000013781">
    <property type="component" value="Unassembled WGS sequence"/>
</dbReference>
<comment type="caution">
    <text evidence="1">The sequence shown here is derived from an EMBL/GenBank/DDBJ whole genome shotgun (WGS) entry which is preliminary data.</text>
</comment>
<proteinExistence type="predicted"/>
<dbReference type="RefSeq" id="WP_010765162.1">
    <property type="nucleotide sequence ID" value="NZ_ASWB01000001.1"/>
</dbReference>
<gene>
    <name evidence="2" type="ORF">I586_00084</name>
    <name evidence="1" type="ORF">UAY_01783</name>
</gene>
<evidence type="ECO:0000313" key="4">
    <source>
        <dbReference type="Proteomes" id="UP000014157"/>
    </source>
</evidence>
<dbReference type="EMBL" id="AJAS01000014">
    <property type="protein sequence ID" value="EOI00680.1"/>
    <property type="molecule type" value="Genomic_DNA"/>
</dbReference>
<dbReference type="EMBL" id="ASWB01000001">
    <property type="protein sequence ID" value="EOT73091.1"/>
    <property type="molecule type" value="Genomic_DNA"/>
</dbReference>
<keyword evidence="4" id="KW-1185">Reference proteome</keyword>
<dbReference type="PATRIC" id="fig|1158609.3.peg.1742"/>
<accession>R2QVY2</accession>
<dbReference type="STRING" id="155617.RV09_GL000048"/>
<reference evidence="2 4" key="2">
    <citation type="submission" date="2013-03" db="EMBL/GenBank/DDBJ databases">
        <title>The Genome Sequence of Enterococcus moraviensis BAA-383 (PacBio/Illumina hybrid assembly).</title>
        <authorList>
            <consortium name="The Broad Institute Genomics Platform"/>
            <consortium name="The Broad Institute Genome Sequencing Center for Infectious Disease"/>
            <person name="Earl A."/>
            <person name="Russ C."/>
            <person name="Gilmore M."/>
            <person name="Surin D."/>
            <person name="Walker B."/>
            <person name="Young S."/>
            <person name="Zeng Q."/>
            <person name="Gargeya S."/>
            <person name="Fitzgerald M."/>
            <person name="Haas B."/>
            <person name="Abouelleil A."/>
            <person name="Allen A.W."/>
            <person name="Alvarado L."/>
            <person name="Arachchi H.M."/>
            <person name="Berlin A.M."/>
            <person name="Chapman S.B."/>
            <person name="Gainer-Dewar J."/>
            <person name="Goldberg J."/>
            <person name="Griggs A."/>
            <person name="Gujja S."/>
            <person name="Hansen M."/>
            <person name="Howarth C."/>
            <person name="Imamovic A."/>
            <person name="Ireland A."/>
            <person name="Larimer J."/>
            <person name="McCowan C."/>
            <person name="Murphy C."/>
            <person name="Pearson M."/>
            <person name="Poon T.W."/>
            <person name="Priest M."/>
            <person name="Roberts A."/>
            <person name="Saif S."/>
            <person name="Shea T."/>
            <person name="Sisk P."/>
            <person name="Sykes S."/>
            <person name="Wortman J."/>
            <person name="Nusbaum C."/>
            <person name="Birren B."/>
        </authorList>
    </citation>
    <scope>NUCLEOTIDE SEQUENCE [LARGE SCALE GENOMIC DNA]</scope>
    <source>
        <strain evidence="2 4">ATCC BAA-383</strain>
    </source>
</reference>
<protein>
    <submittedName>
        <fullName evidence="1">Uncharacterized protein</fullName>
    </submittedName>
</protein>
<evidence type="ECO:0000313" key="2">
    <source>
        <dbReference type="EMBL" id="EOT73091.1"/>
    </source>
</evidence>